<name>A0A9P4R6S5_9PLEO</name>
<dbReference type="AlphaFoldDB" id="A0A9P4R6S5"/>
<dbReference type="OrthoDB" id="10262413at2759"/>
<organism evidence="2 3">
    <name type="scientific">Polyplosphaeria fusca</name>
    <dbReference type="NCBI Taxonomy" id="682080"/>
    <lineage>
        <taxon>Eukaryota</taxon>
        <taxon>Fungi</taxon>
        <taxon>Dikarya</taxon>
        <taxon>Ascomycota</taxon>
        <taxon>Pezizomycotina</taxon>
        <taxon>Dothideomycetes</taxon>
        <taxon>Pleosporomycetidae</taxon>
        <taxon>Pleosporales</taxon>
        <taxon>Tetraplosphaeriaceae</taxon>
        <taxon>Polyplosphaeria</taxon>
    </lineage>
</organism>
<dbReference type="Proteomes" id="UP000799444">
    <property type="component" value="Unassembled WGS sequence"/>
</dbReference>
<comment type="caution">
    <text evidence="2">The sequence shown here is derived from an EMBL/GenBank/DDBJ whole genome shotgun (WGS) entry which is preliminary data.</text>
</comment>
<evidence type="ECO:0000313" key="2">
    <source>
        <dbReference type="EMBL" id="KAF2738011.1"/>
    </source>
</evidence>
<dbReference type="EMBL" id="ML996112">
    <property type="protein sequence ID" value="KAF2738011.1"/>
    <property type="molecule type" value="Genomic_DNA"/>
</dbReference>
<keyword evidence="3" id="KW-1185">Reference proteome</keyword>
<dbReference type="GO" id="GO:0005737">
    <property type="term" value="C:cytoplasm"/>
    <property type="evidence" value="ECO:0007669"/>
    <property type="project" value="TreeGrafter"/>
</dbReference>
<dbReference type="GO" id="GO:0004029">
    <property type="term" value="F:aldehyde dehydrogenase (NAD+) activity"/>
    <property type="evidence" value="ECO:0007669"/>
    <property type="project" value="TreeGrafter"/>
</dbReference>
<dbReference type="InterPro" id="IPR036291">
    <property type="entry name" value="NAD(P)-bd_dom_sf"/>
</dbReference>
<protein>
    <submittedName>
        <fullName evidence="2">NAD(P)-binding protein</fullName>
    </submittedName>
</protein>
<sequence length="353" mass="38412">MANILVTGAAGYIGGSVLTEFASQTTGPIKGSTLHAAVRTDEQVKAVSGPGVNAIQLDFSNQKAVTEAVLNNKIDIVVHTASSMVHSLSEMLLNALSERRKVSGEAVYFIQTGVLTAFADMGGWPYGQVKDSDQDIFEKEKGIGDQHPVRQTNIFIVERSKALGVTSYILPAPSVYGRGTGQWRKLSVSIPQYIRTSMRLRTVYKFPDDGAPPAAHISDLATLYTLLVTSILNHAAPPANEDGYYFPIAHRIPWHATMDLIASAMHARGLVDSPAARVWPSYERAADELGLPRLYVRAMGTSTGDIVAEKPFALGWRPEWDEEAKFLGAIEQEVRDVLEVDTVKPTVFAAIMD</sequence>
<reference evidence="2" key="1">
    <citation type="journal article" date="2020" name="Stud. Mycol.">
        <title>101 Dothideomycetes genomes: a test case for predicting lifestyles and emergence of pathogens.</title>
        <authorList>
            <person name="Haridas S."/>
            <person name="Albert R."/>
            <person name="Binder M."/>
            <person name="Bloem J."/>
            <person name="Labutti K."/>
            <person name="Salamov A."/>
            <person name="Andreopoulos B."/>
            <person name="Baker S."/>
            <person name="Barry K."/>
            <person name="Bills G."/>
            <person name="Bluhm B."/>
            <person name="Cannon C."/>
            <person name="Castanera R."/>
            <person name="Culley D."/>
            <person name="Daum C."/>
            <person name="Ezra D."/>
            <person name="Gonzalez J."/>
            <person name="Henrissat B."/>
            <person name="Kuo A."/>
            <person name="Liang C."/>
            <person name="Lipzen A."/>
            <person name="Lutzoni F."/>
            <person name="Magnuson J."/>
            <person name="Mondo S."/>
            <person name="Nolan M."/>
            <person name="Ohm R."/>
            <person name="Pangilinan J."/>
            <person name="Park H.-J."/>
            <person name="Ramirez L."/>
            <person name="Alfaro M."/>
            <person name="Sun H."/>
            <person name="Tritt A."/>
            <person name="Yoshinaga Y."/>
            <person name="Zwiers L.-H."/>
            <person name="Turgeon B."/>
            <person name="Goodwin S."/>
            <person name="Spatafora J."/>
            <person name="Crous P."/>
            <person name="Grigoriev I."/>
        </authorList>
    </citation>
    <scope>NUCLEOTIDE SEQUENCE</scope>
    <source>
        <strain evidence="2">CBS 125425</strain>
    </source>
</reference>
<dbReference type="InterPro" id="IPR051783">
    <property type="entry name" value="NAD(P)-dependent_oxidoreduct"/>
</dbReference>
<dbReference type="Gene3D" id="3.40.50.720">
    <property type="entry name" value="NAD(P)-binding Rossmann-like Domain"/>
    <property type="match status" value="1"/>
</dbReference>
<accession>A0A9P4R6S5</accession>
<feature type="domain" description="NAD-dependent epimerase/dehydratase" evidence="1">
    <location>
        <begin position="4"/>
        <end position="82"/>
    </location>
</feature>
<evidence type="ECO:0000313" key="3">
    <source>
        <dbReference type="Proteomes" id="UP000799444"/>
    </source>
</evidence>
<evidence type="ECO:0000259" key="1">
    <source>
        <dbReference type="Pfam" id="PF01370"/>
    </source>
</evidence>
<dbReference type="PANTHER" id="PTHR48079">
    <property type="entry name" value="PROTEIN YEEZ"/>
    <property type="match status" value="1"/>
</dbReference>
<dbReference type="SUPFAM" id="SSF51735">
    <property type="entry name" value="NAD(P)-binding Rossmann-fold domains"/>
    <property type="match status" value="1"/>
</dbReference>
<proteinExistence type="predicted"/>
<dbReference type="Pfam" id="PF01370">
    <property type="entry name" value="Epimerase"/>
    <property type="match status" value="1"/>
</dbReference>
<dbReference type="PANTHER" id="PTHR48079:SF6">
    <property type="entry name" value="NAD(P)-BINDING DOMAIN-CONTAINING PROTEIN-RELATED"/>
    <property type="match status" value="1"/>
</dbReference>
<dbReference type="InterPro" id="IPR001509">
    <property type="entry name" value="Epimerase_deHydtase"/>
</dbReference>
<gene>
    <name evidence="2" type="ORF">EJ04DRAFT_589781</name>
</gene>